<evidence type="ECO:0000256" key="2">
    <source>
        <dbReference type="ARBA" id="ARBA00022741"/>
    </source>
</evidence>
<keyword evidence="3 5" id="KW-0067">ATP-binding</keyword>
<dbReference type="InterPro" id="IPR051782">
    <property type="entry name" value="ABC_Transporter_VariousFunc"/>
</dbReference>
<sequence length="241" mass="27133">MTEPVLQVQDVYKMIENQTIVQSINMTLFPGQVIALCGGNGAGKSTIIRMIVGLSQPSKGSIFVKGIQWKQERERYAQYIGYMPDDYQFGNALSAIETLTFWAKLRGVERGQILETLEWVGLEEVKNQPVSAFSKGMRQRLLFAQALLSRPPLLVLDEPTNGLDPYWMDSFVRLVKGIKEKGHAVLFSTHQLHVAEAIADRVIFLRNGKIIQEGTIEEFRKRYGALGLHAAFSELFSGQEK</sequence>
<keyword evidence="6" id="KW-1185">Reference proteome</keyword>
<dbReference type="GeneID" id="97141670"/>
<organism evidence="5 6">
    <name type="scientific">Aneurinibacillus thermoaerophilus</name>
    <dbReference type="NCBI Taxonomy" id="143495"/>
    <lineage>
        <taxon>Bacteria</taxon>
        <taxon>Bacillati</taxon>
        <taxon>Bacillota</taxon>
        <taxon>Bacilli</taxon>
        <taxon>Bacillales</taxon>
        <taxon>Paenibacillaceae</taxon>
        <taxon>Aneurinibacillus group</taxon>
        <taxon>Aneurinibacillus</taxon>
    </lineage>
</organism>
<dbReference type="InterPro" id="IPR027417">
    <property type="entry name" value="P-loop_NTPase"/>
</dbReference>
<evidence type="ECO:0000313" key="6">
    <source>
        <dbReference type="Proteomes" id="UP000826616"/>
    </source>
</evidence>
<keyword evidence="2" id="KW-0547">Nucleotide-binding</keyword>
<accession>A0ABX8Y6D3</accession>
<evidence type="ECO:0000256" key="1">
    <source>
        <dbReference type="ARBA" id="ARBA00022448"/>
    </source>
</evidence>
<dbReference type="SMART" id="SM00382">
    <property type="entry name" value="AAA"/>
    <property type="match status" value="1"/>
</dbReference>
<dbReference type="RefSeq" id="WP_057898760.1">
    <property type="nucleotide sequence ID" value="NZ_CP080764.1"/>
</dbReference>
<proteinExistence type="predicted"/>
<dbReference type="PROSITE" id="PS50893">
    <property type="entry name" value="ABC_TRANSPORTER_2"/>
    <property type="match status" value="1"/>
</dbReference>
<dbReference type="InterPro" id="IPR003439">
    <property type="entry name" value="ABC_transporter-like_ATP-bd"/>
</dbReference>
<evidence type="ECO:0000313" key="5">
    <source>
        <dbReference type="EMBL" id="QYY41258.1"/>
    </source>
</evidence>
<feature type="domain" description="ABC transporter" evidence="4">
    <location>
        <begin position="6"/>
        <end position="232"/>
    </location>
</feature>
<dbReference type="EMBL" id="CP080764">
    <property type="protein sequence ID" value="QYY41258.1"/>
    <property type="molecule type" value="Genomic_DNA"/>
</dbReference>
<dbReference type="PANTHER" id="PTHR42939:SF1">
    <property type="entry name" value="ABC TRANSPORTER ATP-BINDING PROTEIN ALBC-RELATED"/>
    <property type="match status" value="1"/>
</dbReference>
<dbReference type="GO" id="GO:0005524">
    <property type="term" value="F:ATP binding"/>
    <property type="evidence" value="ECO:0007669"/>
    <property type="project" value="UniProtKB-KW"/>
</dbReference>
<dbReference type="PROSITE" id="PS00211">
    <property type="entry name" value="ABC_TRANSPORTER_1"/>
    <property type="match status" value="1"/>
</dbReference>
<dbReference type="SUPFAM" id="SSF52540">
    <property type="entry name" value="P-loop containing nucleoside triphosphate hydrolases"/>
    <property type="match status" value="1"/>
</dbReference>
<evidence type="ECO:0000259" key="4">
    <source>
        <dbReference type="PROSITE" id="PS50893"/>
    </source>
</evidence>
<dbReference type="InterPro" id="IPR017871">
    <property type="entry name" value="ABC_transporter-like_CS"/>
</dbReference>
<protein>
    <submittedName>
        <fullName evidence="5">ABC transporter ATP-binding protein</fullName>
    </submittedName>
</protein>
<keyword evidence="1" id="KW-0813">Transport</keyword>
<dbReference type="PANTHER" id="PTHR42939">
    <property type="entry name" value="ABC TRANSPORTER ATP-BINDING PROTEIN ALBC-RELATED"/>
    <property type="match status" value="1"/>
</dbReference>
<dbReference type="InterPro" id="IPR003593">
    <property type="entry name" value="AAA+_ATPase"/>
</dbReference>
<dbReference type="Gene3D" id="3.40.50.300">
    <property type="entry name" value="P-loop containing nucleotide triphosphate hydrolases"/>
    <property type="match status" value="1"/>
</dbReference>
<evidence type="ECO:0000256" key="3">
    <source>
        <dbReference type="ARBA" id="ARBA00022840"/>
    </source>
</evidence>
<dbReference type="Proteomes" id="UP000826616">
    <property type="component" value="Chromosome"/>
</dbReference>
<dbReference type="CDD" id="cd03230">
    <property type="entry name" value="ABC_DR_subfamily_A"/>
    <property type="match status" value="1"/>
</dbReference>
<name>A0ABX8Y6D3_ANETH</name>
<gene>
    <name evidence="5" type="ORF">K3F53_09850</name>
</gene>
<reference evidence="5 6" key="1">
    <citation type="submission" date="2021-08" db="EMBL/GenBank/DDBJ databases">
        <title>Complete genome sequence of the strain Aneurinibacillus thermoaerophilus CCM 8960.</title>
        <authorList>
            <person name="Musilova J."/>
            <person name="Kourilova X."/>
            <person name="Pernicova I."/>
            <person name="Bezdicek M."/>
            <person name="Lengerova M."/>
            <person name="Obruca S."/>
            <person name="Sedlar K."/>
        </authorList>
    </citation>
    <scope>NUCLEOTIDE SEQUENCE [LARGE SCALE GENOMIC DNA]</scope>
    <source>
        <strain evidence="5 6">CCM 8960</strain>
    </source>
</reference>
<dbReference type="Pfam" id="PF00005">
    <property type="entry name" value="ABC_tran"/>
    <property type="match status" value="1"/>
</dbReference>